<protein>
    <submittedName>
        <fullName evidence="3">FG-GAP repeat-containing protein</fullName>
    </submittedName>
</protein>
<gene>
    <name evidence="3" type="ORF">SAMN04488109_4286</name>
</gene>
<dbReference type="Proteomes" id="UP000184212">
    <property type="component" value="Unassembled WGS sequence"/>
</dbReference>
<reference evidence="3 4" key="1">
    <citation type="submission" date="2016-11" db="EMBL/GenBank/DDBJ databases">
        <authorList>
            <person name="Jaros S."/>
            <person name="Januszkiewicz K."/>
            <person name="Wedrychowicz H."/>
        </authorList>
    </citation>
    <scope>NUCLEOTIDE SEQUENCE [LARGE SCALE GENOMIC DNA]</scope>
    <source>
        <strain evidence="3 4">DSM 24574</strain>
    </source>
</reference>
<dbReference type="PANTHER" id="PTHR16026:SF0">
    <property type="entry name" value="CARTILAGE ACIDIC PROTEIN 1"/>
    <property type="match status" value="1"/>
</dbReference>
<feature type="domain" description="ASPIC/UnbV" evidence="2">
    <location>
        <begin position="527"/>
        <end position="593"/>
    </location>
</feature>
<dbReference type="InterPro" id="IPR028994">
    <property type="entry name" value="Integrin_alpha_N"/>
</dbReference>
<organism evidence="3 4">
    <name type="scientific">Chryseolinea serpens</name>
    <dbReference type="NCBI Taxonomy" id="947013"/>
    <lineage>
        <taxon>Bacteria</taxon>
        <taxon>Pseudomonadati</taxon>
        <taxon>Bacteroidota</taxon>
        <taxon>Cytophagia</taxon>
        <taxon>Cytophagales</taxon>
        <taxon>Fulvivirgaceae</taxon>
        <taxon>Chryseolinea</taxon>
    </lineage>
</organism>
<dbReference type="Gene3D" id="2.130.10.130">
    <property type="entry name" value="Integrin alpha, N-terminal"/>
    <property type="match status" value="3"/>
</dbReference>
<dbReference type="InterPro" id="IPR013517">
    <property type="entry name" value="FG-GAP"/>
</dbReference>
<dbReference type="Pfam" id="PF01839">
    <property type="entry name" value="FG-GAP"/>
    <property type="match status" value="1"/>
</dbReference>
<dbReference type="SUPFAM" id="SSF69318">
    <property type="entry name" value="Integrin alpha N-terminal domain"/>
    <property type="match status" value="2"/>
</dbReference>
<dbReference type="InterPro" id="IPR011519">
    <property type="entry name" value="UnbV_ASPIC"/>
</dbReference>
<proteinExistence type="predicted"/>
<dbReference type="RefSeq" id="WP_073138047.1">
    <property type="nucleotide sequence ID" value="NZ_FQWQ01000003.1"/>
</dbReference>
<keyword evidence="4" id="KW-1185">Reference proteome</keyword>
<evidence type="ECO:0000313" key="3">
    <source>
        <dbReference type="EMBL" id="SHH54494.1"/>
    </source>
</evidence>
<dbReference type="Pfam" id="PF07593">
    <property type="entry name" value="UnbV_ASPIC"/>
    <property type="match status" value="1"/>
</dbReference>
<dbReference type="EMBL" id="FQWQ01000003">
    <property type="protein sequence ID" value="SHH54494.1"/>
    <property type="molecule type" value="Genomic_DNA"/>
</dbReference>
<sequence length="1108" mass="123367">MKIFALTTVVALLFLFHGCRQDRKLFQLVAPDDSGIRFSNVLLENDTLNALKFEYLYNGAGLGVADFNNDGRADIFFAGNINSSALYLNKGNLTFEDVSDAAGVKTSLWCTGVSIVDINHDGLLDIYVSTAHPNKDKKVPNIFFVNQGLDEKGIPRFKDLAAPLGLADSSYSTQAVFFDYDLDSDLDMFLLTNSLESYHRNTPFGQRTDGSGKSVDKLYRQDTLEDGTIHFTDVSATAGILEEGWGLGIIVNDFNQDGWPDVYCANDFLSSDQLYVNQHDGTFRNEISSWMNHQEFNGMGTDMADLNNDALNDLVVVDMMPDDNLRQKTMFSWMGYERFMKSLKLNYRPQYIRNVLQRNNGNNTFSDIGYQSGIYATDWSWSPLIADFDNDGLRDIFISNGYLKDITDLDFVTYNQDVTMFGTDSLKMIGAAKALKELGGVFKPDFLFQNKGDFQFESVGNSWGLSDPTYSNGAAYADFDNDGDLDLILNNLNGVARLYQNTIADNTRVDAKFLQLQLKGPRGNLQGIGTRIWVYRDGQLSYGEQQLQRGYLSSVDPTMHFGLGSKKVDSVIVVWPDGQMQVMRDVKANTRITASHDQAELTYQRPKPNSTWLVKEESAIASMMPEEAYADYKFGQATLPHKFSQQGPRLAVGDINGDGLDDFIVGGTAYHSAMIYQQEAGGKFHVDSLAVKTSEDVGILLFDADKDGDLDLYCVSGSSEFGKDTSKYQDRLYKNNGKGKFQLDKDALPKIESSGSCVTAADVDHDGDLDLFVGGRVVPVSYPSTPRSYLMRNNGEGKFEDVTRSIGSGLDSVGMVTDALFTDFDNDGWQDLIIVGEWMPVTVFGNDKGAFKKVTELKTGWWSSIAEGDFDNDGDPDYILGNLGKNSVLRASEQEPVSIYAKDFDANGSMDPFISRYIQGKEYPVHYRETMTEQIPGLRRILRTYSKYGKTEMGEILKYLGEQNMIVKRATCFESSYLENQGKGKFSLHALPLSIQVSPMNSITVCHLNDDPYLDFLAVGNSFAEETLSGYLDAGIGVYALGNGDGTFQIIPPYQSGFCVMTDAKAIEEIKIDNKRKWIVTSNQAPLTWFSDAKRDSAMLLALSRRKH</sequence>
<keyword evidence="1" id="KW-0732">Signal</keyword>
<dbReference type="STRING" id="947013.SAMN04488109_4286"/>
<name>A0A1M5TUU5_9BACT</name>
<dbReference type="AlphaFoldDB" id="A0A1M5TUU5"/>
<evidence type="ECO:0000259" key="2">
    <source>
        <dbReference type="Pfam" id="PF07593"/>
    </source>
</evidence>
<evidence type="ECO:0000256" key="1">
    <source>
        <dbReference type="ARBA" id="ARBA00022729"/>
    </source>
</evidence>
<dbReference type="InterPro" id="IPR027039">
    <property type="entry name" value="Crtac1"/>
</dbReference>
<evidence type="ECO:0000313" key="4">
    <source>
        <dbReference type="Proteomes" id="UP000184212"/>
    </source>
</evidence>
<accession>A0A1M5TUU5</accession>
<dbReference type="OrthoDB" id="1488345at2"/>
<dbReference type="PANTHER" id="PTHR16026">
    <property type="entry name" value="CARTILAGE ACIDIC PROTEIN 1"/>
    <property type="match status" value="1"/>
</dbReference>
<dbReference type="Pfam" id="PF13517">
    <property type="entry name" value="FG-GAP_3"/>
    <property type="match status" value="5"/>
</dbReference>